<evidence type="ECO:0000256" key="8">
    <source>
        <dbReference type="ARBA" id="ARBA00023485"/>
    </source>
</evidence>
<keyword evidence="10" id="KW-1185">Reference proteome</keyword>
<dbReference type="GO" id="GO:2000640">
    <property type="term" value="P:positive regulation of SREBP signaling pathway"/>
    <property type="evidence" value="ECO:0007669"/>
    <property type="project" value="InterPro"/>
</dbReference>
<dbReference type="AlphaFoldDB" id="A0AA38CJK5"/>
<sequence length="213" mass="23154">EEGDQYSKSCKNTIQGRHFLADDHGYVCGVLSINPFSGCCPQTSEQFSCQGCNLSSQCCDSYEFCVSCCLNPTQTGKELAIKMKVAKHATAGTYGSFFNYCTGSCRHNSASVVHENAYASEMHHCFSLQLNSSGLVMPLSQVELSDISIIIGRKGQSCTSVCKSRGQSCTLRRLLELNRCEVLQKYMSCKGACIGSIGSDQPAEVINDAPRHL</sequence>
<protein>
    <recommendedName>
        <fullName evidence="8">SREBP regulating gene protein</fullName>
    </recommendedName>
</protein>
<comment type="subcellular location">
    <subcellularLocation>
        <location evidence="1">Golgi apparatus membrane</location>
        <topology evidence="1">Single-pass membrane protein</topology>
    </subcellularLocation>
</comment>
<keyword evidence="4" id="KW-0333">Golgi apparatus</keyword>
<reference evidence="9 10" key="1">
    <citation type="journal article" date="2021" name="Nat. Plants">
        <title>The Taxus genome provides insights into paclitaxel biosynthesis.</title>
        <authorList>
            <person name="Xiong X."/>
            <person name="Gou J."/>
            <person name="Liao Q."/>
            <person name="Li Y."/>
            <person name="Zhou Q."/>
            <person name="Bi G."/>
            <person name="Li C."/>
            <person name="Du R."/>
            <person name="Wang X."/>
            <person name="Sun T."/>
            <person name="Guo L."/>
            <person name="Liang H."/>
            <person name="Lu P."/>
            <person name="Wu Y."/>
            <person name="Zhang Z."/>
            <person name="Ro D.K."/>
            <person name="Shang Y."/>
            <person name="Huang S."/>
            <person name="Yan J."/>
        </authorList>
    </citation>
    <scope>NUCLEOTIDE SEQUENCE [LARGE SCALE GENOMIC DNA]</scope>
    <source>
        <strain evidence="9">Ta-2019</strain>
    </source>
</reference>
<evidence type="ECO:0000256" key="5">
    <source>
        <dbReference type="ARBA" id="ARBA00023136"/>
    </source>
</evidence>
<dbReference type="PANTHER" id="PTHR13481">
    <property type="entry name" value="SREBP REGULATING GENE PROTEIN"/>
    <property type="match status" value="1"/>
</dbReference>
<evidence type="ECO:0000256" key="1">
    <source>
        <dbReference type="ARBA" id="ARBA00004194"/>
    </source>
</evidence>
<evidence type="ECO:0000256" key="7">
    <source>
        <dbReference type="ARBA" id="ARBA00023461"/>
    </source>
</evidence>
<organism evidence="9 10">
    <name type="scientific">Taxus chinensis</name>
    <name type="common">Chinese yew</name>
    <name type="synonym">Taxus wallichiana var. chinensis</name>
    <dbReference type="NCBI Taxonomy" id="29808"/>
    <lineage>
        <taxon>Eukaryota</taxon>
        <taxon>Viridiplantae</taxon>
        <taxon>Streptophyta</taxon>
        <taxon>Embryophyta</taxon>
        <taxon>Tracheophyta</taxon>
        <taxon>Spermatophyta</taxon>
        <taxon>Pinopsida</taxon>
        <taxon>Pinidae</taxon>
        <taxon>Conifers II</taxon>
        <taxon>Cupressales</taxon>
        <taxon>Taxaceae</taxon>
        <taxon>Taxus</taxon>
    </lineage>
</organism>
<dbReference type="PANTHER" id="PTHR13481:SF0">
    <property type="entry name" value="SREBP REGULATING GENE PROTEIN"/>
    <property type="match status" value="1"/>
</dbReference>
<keyword evidence="3" id="KW-1133">Transmembrane helix</keyword>
<dbReference type="OMA" id="DDHGYVC"/>
<dbReference type="EMBL" id="JAHRHJ020000009">
    <property type="protein sequence ID" value="KAH9301845.1"/>
    <property type="molecule type" value="Genomic_DNA"/>
</dbReference>
<proteinExistence type="inferred from homology"/>
<comment type="similarity">
    <text evidence="7">Belongs to the SPRING family.</text>
</comment>
<keyword evidence="5" id="KW-0472">Membrane</keyword>
<evidence type="ECO:0000256" key="4">
    <source>
        <dbReference type="ARBA" id="ARBA00023034"/>
    </source>
</evidence>
<dbReference type="Pfam" id="PF10218">
    <property type="entry name" value="SPRING1"/>
    <property type="match status" value="1"/>
</dbReference>
<evidence type="ECO:0000256" key="6">
    <source>
        <dbReference type="ARBA" id="ARBA00023180"/>
    </source>
</evidence>
<feature type="non-terminal residue" evidence="9">
    <location>
        <position position="213"/>
    </location>
</feature>
<dbReference type="GO" id="GO:0000139">
    <property type="term" value="C:Golgi membrane"/>
    <property type="evidence" value="ECO:0007669"/>
    <property type="project" value="UniProtKB-SubCell"/>
</dbReference>
<comment type="caution">
    <text evidence="9">The sequence shown here is derived from an EMBL/GenBank/DDBJ whole genome shotgun (WGS) entry which is preliminary data.</text>
</comment>
<keyword evidence="2" id="KW-0812">Transmembrane</keyword>
<name>A0AA38CJK5_TAXCH</name>
<gene>
    <name evidence="9" type="ORF">KI387_013428</name>
</gene>
<dbReference type="Proteomes" id="UP000824469">
    <property type="component" value="Unassembled WGS sequence"/>
</dbReference>
<dbReference type="InterPro" id="IPR019352">
    <property type="entry name" value="SPRING1"/>
</dbReference>
<evidence type="ECO:0000256" key="2">
    <source>
        <dbReference type="ARBA" id="ARBA00022692"/>
    </source>
</evidence>
<evidence type="ECO:0000313" key="9">
    <source>
        <dbReference type="EMBL" id="KAH9301845.1"/>
    </source>
</evidence>
<evidence type="ECO:0000313" key="10">
    <source>
        <dbReference type="Proteomes" id="UP000824469"/>
    </source>
</evidence>
<evidence type="ECO:0000256" key="3">
    <source>
        <dbReference type="ARBA" id="ARBA00022989"/>
    </source>
</evidence>
<accession>A0AA38CJK5</accession>
<keyword evidence="6" id="KW-0325">Glycoprotein</keyword>
<feature type="non-terminal residue" evidence="9">
    <location>
        <position position="1"/>
    </location>
</feature>